<dbReference type="PANTHER" id="PTHR30576">
    <property type="entry name" value="COLANIC BIOSYNTHESIS UDP-GLUCOSE LIPID CARRIER TRANSFERASE"/>
    <property type="match status" value="1"/>
</dbReference>
<evidence type="ECO:0000256" key="5">
    <source>
        <dbReference type="ARBA" id="ARBA00023136"/>
    </source>
</evidence>
<evidence type="ECO:0000256" key="1">
    <source>
        <dbReference type="ARBA" id="ARBA00004141"/>
    </source>
</evidence>
<dbReference type="Pfam" id="PF02397">
    <property type="entry name" value="Bac_transf"/>
    <property type="match status" value="1"/>
</dbReference>
<dbReference type="GO" id="GO:0016780">
    <property type="term" value="F:phosphotransferase activity, for other substituted phosphate groups"/>
    <property type="evidence" value="ECO:0007669"/>
    <property type="project" value="TreeGrafter"/>
</dbReference>
<sequence length="460" mass="51617">MVRMFSYYFPSNTVFQVGLELMLLFGIIFLAGIMQSADQSASIASLAYPAMLFAAFMTAMISAFGMYRSNQPRTFTSASTRIFLAFFLGFPLLILGIQWLPFTDVSLNSLAISNVLALSCILALRAMFIYSPFPGPFAYRILVIGTGAEAAAVDQKLKQTALPGMTMVGFYALDAEECVVSPQRILPKLVSIVDTVKRRGVNEIIVAVRERRGDVLTLNQLLTCKLEGVRVIEQSTFFERIGGEVRIDALRASWLIFGEGFRQGRLRSFVKRAFDLTVSSVLLIMTIPLMLVTAVAIALESSGPILYRQERVGRELKTFKVFKFRSMRADAEADGIPRWANDHDSRITRVGHFIRRTRIDELPQIFNVFKGEMSFVGPRPERPFFVDQLAEQIPFYSARHSIKPGITGWAQVSYQYGSSVEDAIHKLQFDLYYVKNHTIFLDLLILLKTVSVVLSGDGVR</sequence>
<protein>
    <submittedName>
        <fullName evidence="8">UDP-N-acetylgalactosamine-undecaprenyl-phosphate N-acetylgalactosaminephosphotransferase</fullName>
        <ecNumber evidence="8">2.7.8.40</ecNumber>
    </submittedName>
</protein>
<feature type="transmembrane region" description="Helical" evidence="6">
    <location>
        <begin position="12"/>
        <end position="34"/>
    </location>
</feature>
<evidence type="ECO:0000256" key="3">
    <source>
        <dbReference type="ARBA" id="ARBA00022692"/>
    </source>
</evidence>
<keyword evidence="4 6" id="KW-1133">Transmembrane helix</keyword>
<evidence type="ECO:0000256" key="4">
    <source>
        <dbReference type="ARBA" id="ARBA00022989"/>
    </source>
</evidence>
<evidence type="ECO:0000259" key="7">
    <source>
        <dbReference type="Pfam" id="PF02397"/>
    </source>
</evidence>
<feature type="domain" description="Bacterial sugar transferase" evidence="7">
    <location>
        <begin position="271"/>
        <end position="454"/>
    </location>
</feature>
<dbReference type="EC" id="2.7.8.40" evidence="8"/>
<name>A0A1J5SSW0_9ZZZZ</name>
<evidence type="ECO:0000313" key="8">
    <source>
        <dbReference type="EMBL" id="OIR07109.1"/>
    </source>
</evidence>
<proteinExistence type="predicted"/>
<gene>
    <name evidence="8" type="primary">wecA_3</name>
    <name evidence="8" type="ORF">GALL_106980</name>
</gene>
<reference evidence="8" key="1">
    <citation type="submission" date="2016-10" db="EMBL/GenBank/DDBJ databases">
        <title>Sequence of Gallionella enrichment culture.</title>
        <authorList>
            <person name="Poehlein A."/>
            <person name="Muehling M."/>
            <person name="Daniel R."/>
        </authorList>
    </citation>
    <scope>NUCLEOTIDE SEQUENCE</scope>
</reference>
<comment type="caution">
    <text evidence="8">The sequence shown here is derived from an EMBL/GenBank/DDBJ whole genome shotgun (WGS) entry which is preliminary data.</text>
</comment>
<organism evidence="8">
    <name type="scientific">mine drainage metagenome</name>
    <dbReference type="NCBI Taxonomy" id="410659"/>
    <lineage>
        <taxon>unclassified sequences</taxon>
        <taxon>metagenomes</taxon>
        <taxon>ecological metagenomes</taxon>
    </lineage>
</organism>
<comment type="subcellular location">
    <subcellularLocation>
        <location evidence="1">Membrane</location>
        <topology evidence="1">Multi-pass membrane protein</topology>
    </subcellularLocation>
</comment>
<keyword evidence="3 6" id="KW-0812">Transmembrane</keyword>
<dbReference type="GO" id="GO:0016020">
    <property type="term" value="C:membrane"/>
    <property type="evidence" value="ECO:0007669"/>
    <property type="project" value="UniProtKB-SubCell"/>
</dbReference>
<keyword evidence="5 6" id="KW-0472">Membrane</keyword>
<feature type="transmembrane region" description="Helical" evidence="6">
    <location>
        <begin position="46"/>
        <end position="67"/>
    </location>
</feature>
<accession>A0A1J5SSW0</accession>
<evidence type="ECO:0000256" key="2">
    <source>
        <dbReference type="ARBA" id="ARBA00022679"/>
    </source>
</evidence>
<dbReference type="PANTHER" id="PTHR30576:SF0">
    <property type="entry name" value="UNDECAPRENYL-PHOSPHATE N-ACETYLGALACTOSAMINYL 1-PHOSPHATE TRANSFERASE-RELATED"/>
    <property type="match status" value="1"/>
</dbReference>
<feature type="transmembrane region" description="Helical" evidence="6">
    <location>
        <begin position="111"/>
        <end position="130"/>
    </location>
</feature>
<dbReference type="EMBL" id="MLJW01000039">
    <property type="protein sequence ID" value="OIR07109.1"/>
    <property type="molecule type" value="Genomic_DNA"/>
</dbReference>
<feature type="transmembrane region" description="Helical" evidence="6">
    <location>
        <begin position="79"/>
        <end position="99"/>
    </location>
</feature>
<dbReference type="InterPro" id="IPR003362">
    <property type="entry name" value="Bact_transf"/>
</dbReference>
<dbReference type="InterPro" id="IPR017464">
    <property type="entry name" value="Sugar_tfrase_EpsB_2"/>
</dbReference>
<dbReference type="InterPro" id="IPR017475">
    <property type="entry name" value="EPS_sugar_tfrase"/>
</dbReference>
<evidence type="ECO:0000256" key="6">
    <source>
        <dbReference type="SAM" id="Phobius"/>
    </source>
</evidence>
<keyword evidence="2 8" id="KW-0808">Transferase</keyword>
<dbReference type="AlphaFoldDB" id="A0A1J5SSW0"/>
<dbReference type="NCBIfam" id="TIGR03025">
    <property type="entry name" value="EPS_sugtrans"/>
    <property type="match status" value="1"/>
</dbReference>
<dbReference type="NCBIfam" id="TIGR03013">
    <property type="entry name" value="EpsB_2"/>
    <property type="match status" value="1"/>
</dbReference>
<feature type="transmembrane region" description="Helical" evidence="6">
    <location>
        <begin position="273"/>
        <end position="299"/>
    </location>
</feature>